<gene>
    <name evidence="3" type="primary">VPS17</name>
    <name evidence="3" type="ORF">C6P46_001092</name>
</gene>
<feature type="compositionally biased region" description="Polar residues" evidence="1">
    <location>
        <begin position="26"/>
        <end position="43"/>
    </location>
</feature>
<dbReference type="SMART" id="SM00312">
    <property type="entry name" value="PX"/>
    <property type="match status" value="1"/>
</dbReference>
<evidence type="ECO:0000313" key="3">
    <source>
        <dbReference type="EMBL" id="KAG0655226.1"/>
    </source>
</evidence>
<dbReference type="Pfam" id="PF00787">
    <property type="entry name" value="PX"/>
    <property type="match status" value="1"/>
</dbReference>
<evidence type="ECO:0000259" key="2">
    <source>
        <dbReference type="SMART" id="SM00312"/>
    </source>
</evidence>
<evidence type="ECO:0000313" key="4">
    <source>
        <dbReference type="Proteomes" id="UP000777482"/>
    </source>
</evidence>
<dbReference type="EMBL" id="PUHQ01000126">
    <property type="protein sequence ID" value="KAG0655226.1"/>
    <property type="molecule type" value="Genomic_DNA"/>
</dbReference>
<proteinExistence type="predicted"/>
<evidence type="ECO:0000256" key="1">
    <source>
        <dbReference type="SAM" id="MobiDB-lite"/>
    </source>
</evidence>
<feature type="compositionally biased region" description="Gly residues" evidence="1">
    <location>
        <begin position="132"/>
        <end position="141"/>
    </location>
</feature>
<dbReference type="GO" id="GO:0030905">
    <property type="term" value="C:retromer, tubulation complex"/>
    <property type="evidence" value="ECO:0007669"/>
    <property type="project" value="TreeGrafter"/>
</dbReference>
<dbReference type="GO" id="GO:0005829">
    <property type="term" value="C:cytosol"/>
    <property type="evidence" value="ECO:0007669"/>
    <property type="project" value="GOC"/>
</dbReference>
<feature type="compositionally biased region" description="Basic and acidic residues" evidence="1">
    <location>
        <begin position="105"/>
        <end position="120"/>
    </location>
</feature>
<dbReference type="Gene3D" id="3.30.1520.10">
    <property type="entry name" value="Phox-like domain"/>
    <property type="match status" value="1"/>
</dbReference>
<feature type="region of interest" description="Disordered" evidence="1">
    <location>
        <begin position="82"/>
        <end position="208"/>
    </location>
</feature>
<dbReference type="Pfam" id="PF09325">
    <property type="entry name" value="Vps5"/>
    <property type="match status" value="1"/>
</dbReference>
<dbReference type="GO" id="GO:0042147">
    <property type="term" value="P:retrograde transport, endosome to Golgi"/>
    <property type="evidence" value="ECO:0007669"/>
    <property type="project" value="TreeGrafter"/>
</dbReference>
<dbReference type="PANTHER" id="PTHR47433">
    <property type="entry name" value="VACUOLAR PROTEIN SORTING-ASSOCIATED PROTEIN 17"/>
    <property type="match status" value="1"/>
</dbReference>
<dbReference type="InterPro" id="IPR027267">
    <property type="entry name" value="AH/BAR_dom_sf"/>
</dbReference>
<dbReference type="OrthoDB" id="9976382at2759"/>
<dbReference type="InterPro" id="IPR036871">
    <property type="entry name" value="PX_dom_sf"/>
</dbReference>
<dbReference type="CDD" id="cd07596">
    <property type="entry name" value="BAR_SNX"/>
    <property type="match status" value="1"/>
</dbReference>
<dbReference type="InterPro" id="IPR001683">
    <property type="entry name" value="PX_dom"/>
</dbReference>
<dbReference type="Gene3D" id="1.20.1270.60">
    <property type="entry name" value="Arfaptin homology (AH) domain/BAR domain"/>
    <property type="match status" value="1"/>
</dbReference>
<dbReference type="AlphaFoldDB" id="A0A9P6VVS0"/>
<dbReference type="GO" id="GO:0005768">
    <property type="term" value="C:endosome"/>
    <property type="evidence" value="ECO:0007669"/>
    <property type="project" value="TreeGrafter"/>
</dbReference>
<feature type="region of interest" description="Disordered" evidence="1">
    <location>
        <begin position="594"/>
        <end position="616"/>
    </location>
</feature>
<accession>A0A9P6VVS0</accession>
<feature type="compositionally biased region" description="Low complexity" evidence="1">
    <location>
        <begin position="142"/>
        <end position="165"/>
    </location>
</feature>
<dbReference type="PANTHER" id="PTHR47433:SF1">
    <property type="entry name" value="VACUOLAR PROTEIN SORTING-ASSOCIATED PROTEIN 17"/>
    <property type="match status" value="1"/>
</dbReference>
<dbReference type="Proteomes" id="UP000777482">
    <property type="component" value="Unassembled WGS sequence"/>
</dbReference>
<keyword evidence="4" id="KW-1185">Reference proteome</keyword>
<protein>
    <submittedName>
        <fullName evidence="3">Vacuolar protein sorting-associated protein 17</fullName>
    </submittedName>
</protein>
<comment type="caution">
    <text evidence="3">The sequence shown here is derived from an EMBL/GenBank/DDBJ whole genome shotgun (WGS) entry which is preliminary data.</text>
</comment>
<dbReference type="GO" id="GO:0006886">
    <property type="term" value="P:intracellular protein transport"/>
    <property type="evidence" value="ECO:0007669"/>
    <property type="project" value="TreeGrafter"/>
</dbReference>
<organism evidence="3 4">
    <name type="scientific">Rhodotorula mucilaginosa</name>
    <name type="common">Yeast</name>
    <name type="synonym">Rhodotorula rubra</name>
    <dbReference type="NCBI Taxonomy" id="5537"/>
    <lineage>
        <taxon>Eukaryota</taxon>
        <taxon>Fungi</taxon>
        <taxon>Dikarya</taxon>
        <taxon>Basidiomycota</taxon>
        <taxon>Pucciniomycotina</taxon>
        <taxon>Microbotryomycetes</taxon>
        <taxon>Sporidiobolales</taxon>
        <taxon>Sporidiobolaceae</taxon>
        <taxon>Rhodotorula</taxon>
    </lineage>
</organism>
<dbReference type="SUPFAM" id="SSF64268">
    <property type="entry name" value="PX domain"/>
    <property type="match status" value="1"/>
</dbReference>
<name>A0A9P6VVS0_RHOMI</name>
<dbReference type="GO" id="GO:0032266">
    <property type="term" value="F:phosphatidylinositol-3-phosphate binding"/>
    <property type="evidence" value="ECO:0007669"/>
    <property type="project" value="TreeGrafter"/>
</dbReference>
<feature type="region of interest" description="Disordered" evidence="1">
    <location>
        <begin position="18"/>
        <end position="46"/>
    </location>
</feature>
<feature type="compositionally biased region" description="Low complexity" evidence="1">
    <location>
        <begin position="630"/>
        <end position="643"/>
    </location>
</feature>
<feature type="compositionally biased region" description="Low complexity" evidence="1">
    <location>
        <begin position="84"/>
        <end position="95"/>
    </location>
</feature>
<reference evidence="3 4" key="1">
    <citation type="submission" date="2020-11" db="EMBL/GenBank/DDBJ databases">
        <title>Kefir isolates.</title>
        <authorList>
            <person name="Marcisauskas S."/>
            <person name="Kim Y."/>
            <person name="Blasche S."/>
        </authorList>
    </citation>
    <scope>NUCLEOTIDE SEQUENCE [LARGE SCALE GENOMIC DNA]</scope>
    <source>
        <strain evidence="3 4">KR</strain>
    </source>
</reference>
<feature type="domain" description="PX" evidence="2">
    <location>
        <begin position="213"/>
        <end position="323"/>
    </location>
</feature>
<dbReference type="InterPro" id="IPR053055">
    <property type="entry name" value="VPS17"/>
</dbReference>
<sequence length="696" mass="74563">MLSPVILQTTTTSAAGDYFSPRTCGQPASKSRTPTRCSPSTKPITPEPFRRIERFSLLVCESLSPPANAYLPRRTITSMSYYESSNNSGSPHLSSVAPRAPLPGYDDRDRDYRSPTHEVGDAWGPTSPPRGASGGGGGSHDGWGQHAAPATPSSPFPTSTTANPTLVPRAPQTLADPSRRNNAASDYGPPEPAGGGGGGPSSSLSPAQSSKEAFIRIRILGIDRQKKDMYIKFNAETNLPNFHHSSYRGLSRSYSEFAHLVSALSVTCPQAIVPALPLSQTSAATDEEDDRLIKIAFQKWAVRLTSDPATIRDDETRSFIESDFGYTPRAKKKSSTGFSFSRSSRLPGELEDPLTAAKVSMARLEHVFHDTSKTLDRVSKARRTAATAVHDLGEQVHVYALAEPYQPVASGFEKLSHVLKTDADLLASQSVSEQITLGDVFLYQSGNAKSAKDTLSGRDAVADDHRQAVKASIQKRRNIEKLKSASSLRSDKVNEALEDLDEAQHYEETLARRLQGISTNLQPSLTRHSIDTHADLLQSLLEHARTTLIYEKQRLKEYENLRPEMRAIRKPEAGVIYHTAPAAVAAAAMGRQGSSANSVASNGTATSSSAGPPLSASTYGGSTTAAVAAAAAPGTSTPAGPSGHDPLLPPAARPSTMAQKVEKRTIRNMASSVHVEGDKRQRVDARMAASMLANGF</sequence>
<dbReference type="InterPro" id="IPR015404">
    <property type="entry name" value="Vps5_C"/>
</dbReference>
<feature type="region of interest" description="Disordered" evidence="1">
    <location>
        <begin position="630"/>
        <end position="660"/>
    </location>
</feature>